<evidence type="ECO:0000256" key="4">
    <source>
        <dbReference type="HAMAP-Rule" id="MF_00080"/>
    </source>
</evidence>
<dbReference type="Pfam" id="PF00707">
    <property type="entry name" value="IF3_C"/>
    <property type="match status" value="1"/>
</dbReference>
<keyword evidence="4" id="KW-0963">Cytoplasm</keyword>
<dbReference type="InterPro" id="IPR036787">
    <property type="entry name" value="T_IF-3_N_sf"/>
</dbReference>
<evidence type="ECO:0000256" key="3">
    <source>
        <dbReference type="ARBA" id="ARBA00022917"/>
    </source>
</evidence>
<accession>A0A419SIM2</accession>
<dbReference type="EMBL" id="MCHY01000008">
    <property type="protein sequence ID" value="RKD23802.1"/>
    <property type="molecule type" value="Genomic_DNA"/>
</dbReference>
<evidence type="ECO:0000256" key="5">
    <source>
        <dbReference type="NCBIfam" id="TIGR00168"/>
    </source>
</evidence>
<proteinExistence type="inferred from homology"/>
<keyword evidence="2 4" id="KW-0396">Initiation factor</keyword>
<evidence type="ECO:0000313" key="9">
    <source>
        <dbReference type="EMBL" id="RKD23802.1"/>
    </source>
</evidence>
<protein>
    <recommendedName>
        <fullName evidence="4 5">Translation initiation factor IF-3</fullName>
    </recommendedName>
</protein>
<evidence type="ECO:0000259" key="7">
    <source>
        <dbReference type="Pfam" id="PF00707"/>
    </source>
</evidence>
<keyword evidence="10" id="KW-1185">Reference proteome</keyword>
<comment type="subunit">
    <text evidence="4 6">Monomer.</text>
</comment>
<reference evidence="9 10" key="1">
    <citation type="submission" date="2016-08" db="EMBL/GenBank/DDBJ databases">
        <title>Novel Firmicute Genomes.</title>
        <authorList>
            <person name="Poppleton D.I."/>
            <person name="Gribaldo S."/>
        </authorList>
    </citation>
    <scope>NUCLEOTIDE SEQUENCE [LARGE SCALE GENOMIC DNA]</scope>
    <source>
        <strain evidence="9 10">RAOx-1</strain>
    </source>
</reference>
<name>A0A419SIM2_9BACL</name>
<keyword evidence="3 4" id="KW-0648">Protein biosynthesis</keyword>
<dbReference type="HAMAP" id="MF_00080">
    <property type="entry name" value="IF_3"/>
    <property type="match status" value="1"/>
</dbReference>
<dbReference type="PANTHER" id="PTHR10938">
    <property type="entry name" value="TRANSLATION INITIATION FACTOR IF-3"/>
    <property type="match status" value="1"/>
</dbReference>
<gene>
    <name evidence="4" type="primary">infC</name>
    <name evidence="9" type="ORF">BEP19_05065</name>
</gene>
<evidence type="ECO:0000256" key="6">
    <source>
        <dbReference type="RuleBase" id="RU000646"/>
    </source>
</evidence>
<dbReference type="Pfam" id="PF05198">
    <property type="entry name" value="IF3_N"/>
    <property type="match status" value="1"/>
</dbReference>
<dbReference type="InterPro" id="IPR001288">
    <property type="entry name" value="Translation_initiation_fac_3"/>
</dbReference>
<dbReference type="GO" id="GO:0032790">
    <property type="term" value="P:ribosome disassembly"/>
    <property type="evidence" value="ECO:0007669"/>
    <property type="project" value="TreeGrafter"/>
</dbReference>
<sequence length="171" mass="19621">MSKEHLINEAIRAKEVRVVGAGGEQEGILPIREALQKAQEANLDLVAVAPTAKPPVCRIMDYGKYRYEQSKREKEARKNQKVISIKEVRLSPTIEEHDLQTKLRHVQKFLEQGDKVKLSIRFRGRAITHSDIGRKVLEKVGEEVKDQCVVERHPRMEGRSMFMILAPKTEK</sequence>
<comment type="subcellular location">
    <subcellularLocation>
        <location evidence="4 6">Cytoplasm</location>
    </subcellularLocation>
</comment>
<dbReference type="FunFam" id="3.30.110.10:FF:000001">
    <property type="entry name" value="Translation initiation factor IF-3"/>
    <property type="match status" value="1"/>
</dbReference>
<dbReference type="SUPFAM" id="SSF55200">
    <property type="entry name" value="Translation initiation factor IF3, C-terminal domain"/>
    <property type="match status" value="1"/>
</dbReference>
<dbReference type="Proteomes" id="UP000284219">
    <property type="component" value="Unassembled WGS sequence"/>
</dbReference>
<comment type="similarity">
    <text evidence="1 4 6">Belongs to the IF-3 family.</text>
</comment>
<feature type="domain" description="Translation initiation factor 3 C-terminal" evidence="7">
    <location>
        <begin position="83"/>
        <end position="168"/>
    </location>
</feature>
<evidence type="ECO:0000313" key="10">
    <source>
        <dbReference type="Proteomes" id="UP000284219"/>
    </source>
</evidence>
<organism evidence="9 10">
    <name type="scientific">Ammoniphilus oxalaticus</name>
    <dbReference type="NCBI Taxonomy" id="66863"/>
    <lineage>
        <taxon>Bacteria</taxon>
        <taxon>Bacillati</taxon>
        <taxon>Bacillota</taxon>
        <taxon>Bacilli</taxon>
        <taxon>Bacillales</taxon>
        <taxon>Paenibacillaceae</taxon>
        <taxon>Aneurinibacillus group</taxon>
        <taxon>Ammoniphilus</taxon>
    </lineage>
</organism>
<dbReference type="SUPFAM" id="SSF54364">
    <property type="entry name" value="Translation initiation factor IF3, N-terminal domain"/>
    <property type="match status" value="1"/>
</dbReference>
<dbReference type="Gene3D" id="3.10.20.80">
    <property type="entry name" value="Translation initiation factor 3 (IF-3), N-terminal domain"/>
    <property type="match status" value="1"/>
</dbReference>
<dbReference type="GO" id="GO:0003743">
    <property type="term" value="F:translation initiation factor activity"/>
    <property type="evidence" value="ECO:0007669"/>
    <property type="project" value="UniProtKB-UniRule"/>
</dbReference>
<dbReference type="PANTHER" id="PTHR10938:SF0">
    <property type="entry name" value="TRANSLATION INITIATION FACTOR IF-3, MITOCHONDRIAL"/>
    <property type="match status" value="1"/>
</dbReference>
<dbReference type="GO" id="GO:0016020">
    <property type="term" value="C:membrane"/>
    <property type="evidence" value="ECO:0007669"/>
    <property type="project" value="TreeGrafter"/>
</dbReference>
<evidence type="ECO:0000256" key="2">
    <source>
        <dbReference type="ARBA" id="ARBA00022540"/>
    </source>
</evidence>
<dbReference type="NCBIfam" id="TIGR00168">
    <property type="entry name" value="infC"/>
    <property type="match status" value="1"/>
</dbReference>
<dbReference type="InterPro" id="IPR019813">
    <property type="entry name" value="Translation_initiation_fac3_CS"/>
</dbReference>
<comment type="caution">
    <text evidence="9">The sequence shown here is derived from an EMBL/GenBank/DDBJ whole genome shotgun (WGS) entry which is preliminary data.</text>
</comment>
<dbReference type="InterPro" id="IPR036788">
    <property type="entry name" value="T_IF-3_C_sf"/>
</dbReference>
<dbReference type="GO" id="GO:0005829">
    <property type="term" value="C:cytosol"/>
    <property type="evidence" value="ECO:0007669"/>
    <property type="project" value="TreeGrafter"/>
</dbReference>
<dbReference type="AlphaFoldDB" id="A0A419SIM2"/>
<evidence type="ECO:0000256" key="1">
    <source>
        <dbReference type="ARBA" id="ARBA00005439"/>
    </source>
</evidence>
<evidence type="ECO:0000259" key="8">
    <source>
        <dbReference type="Pfam" id="PF05198"/>
    </source>
</evidence>
<dbReference type="InterPro" id="IPR019814">
    <property type="entry name" value="Translation_initiation_fac_3_N"/>
</dbReference>
<dbReference type="Gene3D" id="3.30.110.10">
    <property type="entry name" value="Translation initiation factor 3 (IF-3), C-terminal domain"/>
    <property type="match status" value="1"/>
</dbReference>
<comment type="function">
    <text evidence="4 6">IF-3 binds to the 30S ribosomal subunit and shifts the equilibrium between 70S ribosomes and their 50S and 30S subunits in favor of the free subunits, thus enhancing the availability of 30S subunits on which protein synthesis initiation begins.</text>
</comment>
<dbReference type="FunFam" id="3.10.20.80:FF:000001">
    <property type="entry name" value="Translation initiation factor IF-3"/>
    <property type="match status" value="1"/>
</dbReference>
<dbReference type="GO" id="GO:0043022">
    <property type="term" value="F:ribosome binding"/>
    <property type="evidence" value="ECO:0007669"/>
    <property type="project" value="UniProtKB-ARBA"/>
</dbReference>
<feature type="domain" description="Translation initiation factor 3 N-terminal" evidence="8">
    <location>
        <begin position="7"/>
        <end position="76"/>
    </location>
</feature>
<dbReference type="OrthoDB" id="9806014at2"/>
<dbReference type="InterPro" id="IPR019815">
    <property type="entry name" value="Translation_initiation_fac_3_C"/>
</dbReference>
<dbReference type="PROSITE" id="PS00938">
    <property type="entry name" value="IF3"/>
    <property type="match status" value="1"/>
</dbReference>